<dbReference type="Proteomes" id="UP000487268">
    <property type="component" value="Unassembled WGS sequence"/>
</dbReference>
<reference evidence="1 2" key="1">
    <citation type="submission" date="2019-10" db="EMBL/GenBank/DDBJ databases">
        <title>Actinomadura rubteroloni sp. nov. and Actinomadura macrotermitis sp. nov., isolated from the gut of fungus growing-termite Macrotermes natalensis.</title>
        <authorList>
            <person name="Benndorf R."/>
            <person name="Martin K."/>
            <person name="Kuefner M."/>
            <person name="De Beer W."/>
            <person name="Kaster A.-K."/>
            <person name="Vollmers J."/>
            <person name="Poulsen M."/>
            <person name="Beemelmanns C."/>
        </authorList>
    </citation>
    <scope>NUCLEOTIDE SEQUENCE [LARGE SCALE GENOMIC DNA]</scope>
    <source>
        <strain evidence="1 2">RB68</strain>
    </source>
</reference>
<dbReference type="RefSeq" id="WP_153536938.1">
    <property type="nucleotide sequence ID" value="NZ_WEGH01000003.1"/>
</dbReference>
<organism evidence="1 2">
    <name type="scientific">Actinomadura macrotermitis</name>
    <dbReference type="NCBI Taxonomy" id="2585200"/>
    <lineage>
        <taxon>Bacteria</taxon>
        <taxon>Bacillati</taxon>
        <taxon>Actinomycetota</taxon>
        <taxon>Actinomycetes</taxon>
        <taxon>Streptosporangiales</taxon>
        <taxon>Thermomonosporaceae</taxon>
        <taxon>Actinomadura</taxon>
    </lineage>
</organism>
<gene>
    <name evidence="1" type="ORF">ACRB68_53460</name>
</gene>
<comment type="caution">
    <text evidence="1">The sequence shown here is derived from an EMBL/GenBank/DDBJ whole genome shotgun (WGS) entry which is preliminary data.</text>
</comment>
<accession>A0A7K0C1K8</accession>
<keyword evidence="2" id="KW-1185">Reference proteome</keyword>
<name>A0A7K0C1K8_9ACTN</name>
<evidence type="ECO:0000313" key="1">
    <source>
        <dbReference type="EMBL" id="MQY07246.1"/>
    </source>
</evidence>
<dbReference type="OrthoDB" id="3485661at2"/>
<protein>
    <submittedName>
        <fullName evidence="1">Uncharacterized protein</fullName>
    </submittedName>
</protein>
<dbReference type="EMBL" id="WEGH01000003">
    <property type="protein sequence ID" value="MQY07246.1"/>
    <property type="molecule type" value="Genomic_DNA"/>
</dbReference>
<sequence length="242" mass="25784">MILNALTAPLDWRPVDRSPKPDGLELAISHYESARCAERQRRHQAAVTDVAALTRKLTELNISPILAGAPKADDWDEPFDVEADGTVTVLIAHPTWSHGGSTAVRRYVWACARQGWLWLRASHRIGEGPGGFVGEAGPLDTLADVGRAVLDGPITMPVPATGDHADEALQVADRDLDPKASVDAREICTSLSGLTHAVLALAEQVTEQLDAGSGALSGDLAELATAAETAITAGARPRWRRR</sequence>
<proteinExistence type="predicted"/>
<dbReference type="AlphaFoldDB" id="A0A7K0C1K8"/>
<evidence type="ECO:0000313" key="2">
    <source>
        <dbReference type="Proteomes" id="UP000487268"/>
    </source>
</evidence>